<dbReference type="AlphaFoldDB" id="A0A495M3B5"/>
<reference evidence="1 2" key="1">
    <citation type="submission" date="2018-10" db="EMBL/GenBank/DDBJ databases">
        <title>Genomic Encyclopedia of Archaeal and Bacterial Type Strains, Phase II (KMG-II): from individual species to whole genera.</title>
        <authorList>
            <person name="Goeker M."/>
        </authorList>
    </citation>
    <scope>NUCLEOTIDE SEQUENCE [LARGE SCALE GENOMIC DNA]</scope>
    <source>
        <strain evidence="1 2">DSM 29537</strain>
    </source>
</reference>
<organism evidence="1 2">
    <name type="scientific">Flavobacterium endophyticum</name>
    <dbReference type="NCBI Taxonomy" id="1540163"/>
    <lineage>
        <taxon>Bacteria</taxon>
        <taxon>Pseudomonadati</taxon>
        <taxon>Bacteroidota</taxon>
        <taxon>Flavobacteriia</taxon>
        <taxon>Flavobacteriales</taxon>
        <taxon>Flavobacteriaceae</taxon>
        <taxon>Flavobacterium</taxon>
    </lineage>
</organism>
<protein>
    <submittedName>
        <fullName evidence="1">Uncharacterized protein</fullName>
    </submittedName>
</protein>
<name>A0A495M3B5_9FLAO</name>
<keyword evidence="2" id="KW-1185">Reference proteome</keyword>
<proteinExistence type="predicted"/>
<accession>A0A495M3B5</accession>
<evidence type="ECO:0000313" key="1">
    <source>
        <dbReference type="EMBL" id="RKS19103.1"/>
    </source>
</evidence>
<dbReference type="OrthoDB" id="1340569at2"/>
<dbReference type="Proteomes" id="UP000277579">
    <property type="component" value="Unassembled WGS sequence"/>
</dbReference>
<gene>
    <name evidence="1" type="ORF">CLV94_3054</name>
</gene>
<evidence type="ECO:0000313" key="2">
    <source>
        <dbReference type="Proteomes" id="UP000277579"/>
    </source>
</evidence>
<sequence>MSDFINNFSNALDGSKFWTNYHNFCDNLYKEDIVEDELLILVPKIFKKIENDMASYQIFKAINKLSEFQPKKAKIIYDKILELNDEKLLTLIPEILNGISKSQSNINIIEQIKFLIENHNINFQRQGYNSILYFDQKKISENIDFIRYLDDRITINLKSNNTFLFDVVTKVLGNLRSIIPNAEEYLLLLSETKLPEVQYEIAHLLQDKIKIEDTKLFENLLLSLHKVDPKYLGVINIINHLVLPNIIKKMPDLLFYFFKNWLLFDVNRYKDIILFENVFVKIYKENNNLFKKIITSWLNSNYAVYHKALNKLLLKISIRDINSIEVCEEDISNLNASDIKFISMKIIGYIYFKEQLRSILYSMLKAKIEDDESVHFIKAMFNEYVIFNYPSTLEYFKEVKKNAPKKVKLVISEMEKVNNEYFENINNLKHINEFNASDKRLNLYNNIHKKEFESLQKENKKNDTSFLSIVTKIQIRTGKGMFSKYQGSYTEKTEMTAFE</sequence>
<comment type="caution">
    <text evidence="1">The sequence shown here is derived from an EMBL/GenBank/DDBJ whole genome shotgun (WGS) entry which is preliminary data.</text>
</comment>
<dbReference type="EMBL" id="RBLC01000005">
    <property type="protein sequence ID" value="RKS19103.1"/>
    <property type="molecule type" value="Genomic_DNA"/>
</dbReference>
<dbReference type="RefSeq" id="WP_121377335.1">
    <property type="nucleotide sequence ID" value="NZ_RBLC01000005.1"/>
</dbReference>